<evidence type="ECO:0000313" key="3">
    <source>
        <dbReference type="EMBL" id="MDS0294639.1"/>
    </source>
</evidence>
<dbReference type="Gene3D" id="3.30.360.10">
    <property type="entry name" value="Dihydrodipicolinate Reductase, domain 2"/>
    <property type="match status" value="1"/>
</dbReference>
<dbReference type="InterPro" id="IPR036291">
    <property type="entry name" value="NAD(P)-bd_dom_sf"/>
</dbReference>
<dbReference type="Proteomes" id="UP001254813">
    <property type="component" value="Unassembled WGS sequence"/>
</dbReference>
<dbReference type="Pfam" id="PF01408">
    <property type="entry name" value="GFO_IDH_MocA"/>
    <property type="match status" value="1"/>
</dbReference>
<dbReference type="Pfam" id="PF22725">
    <property type="entry name" value="GFO_IDH_MocA_C3"/>
    <property type="match status" value="1"/>
</dbReference>
<organism evidence="3 4">
    <name type="scientific">Halogeometricum luteum</name>
    <dbReference type="NCBI Taxonomy" id="2950537"/>
    <lineage>
        <taxon>Archaea</taxon>
        <taxon>Methanobacteriati</taxon>
        <taxon>Methanobacteriota</taxon>
        <taxon>Stenosarchaea group</taxon>
        <taxon>Halobacteria</taxon>
        <taxon>Halobacteriales</taxon>
        <taxon>Haloferacaceae</taxon>
        <taxon>Halogeometricum</taxon>
    </lineage>
</organism>
<accession>A0ABU2G317</accession>
<name>A0ABU2G317_9EURY</name>
<dbReference type="InterPro" id="IPR055170">
    <property type="entry name" value="GFO_IDH_MocA-like_dom"/>
</dbReference>
<dbReference type="PANTHER" id="PTHR43377:SF1">
    <property type="entry name" value="BILIVERDIN REDUCTASE A"/>
    <property type="match status" value="1"/>
</dbReference>
<dbReference type="PANTHER" id="PTHR43377">
    <property type="entry name" value="BILIVERDIN REDUCTASE A"/>
    <property type="match status" value="1"/>
</dbReference>
<keyword evidence="4" id="KW-1185">Reference proteome</keyword>
<dbReference type="SUPFAM" id="SSF55347">
    <property type="entry name" value="Glyceraldehyde-3-phosphate dehydrogenase-like, C-terminal domain"/>
    <property type="match status" value="1"/>
</dbReference>
<dbReference type="Gene3D" id="3.40.50.720">
    <property type="entry name" value="NAD(P)-binding Rossmann-like Domain"/>
    <property type="match status" value="1"/>
</dbReference>
<feature type="domain" description="Gfo/Idh/MocA-like oxidoreductase N-terminal" evidence="1">
    <location>
        <begin position="8"/>
        <end position="122"/>
    </location>
</feature>
<feature type="domain" description="GFO/IDH/MocA-like oxidoreductase" evidence="2">
    <location>
        <begin position="132"/>
        <end position="271"/>
    </location>
</feature>
<evidence type="ECO:0000259" key="2">
    <source>
        <dbReference type="Pfam" id="PF22725"/>
    </source>
</evidence>
<proteinExistence type="predicted"/>
<protein>
    <submittedName>
        <fullName evidence="3">Gfo/Idh/MocA family oxidoreductase</fullName>
    </submittedName>
</protein>
<evidence type="ECO:0000313" key="4">
    <source>
        <dbReference type="Proteomes" id="UP001254813"/>
    </source>
</evidence>
<dbReference type="InterPro" id="IPR000683">
    <property type="entry name" value="Gfo/Idh/MocA-like_OxRdtase_N"/>
</dbReference>
<reference evidence="3 4" key="1">
    <citation type="submission" date="2022-06" db="EMBL/GenBank/DDBJ databases">
        <title>Halogeometricum sp. a new haloarchaeum isolate from saline soil.</title>
        <authorList>
            <person name="Strakova D."/>
            <person name="Galisteo C."/>
            <person name="Sanchez-Porro C."/>
            <person name="Ventosa A."/>
        </authorList>
    </citation>
    <scope>NUCLEOTIDE SEQUENCE [LARGE SCALE GENOMIC DNA]</scope>
    <source>
        <strain evidence="4">S3BR25-2</strain>
    </source>
</reference>
<comment type="caution">
    <text evidence="3">The sequence shown here is derived from an EMBL/GenBank/DDBJ whole genome shotgun (WGS) entry which is preliminary data.</text>
</comment>
<dbReference type="InterPro" id="IPR051450">
    <property type="entry name" value="Gfo/Idh/MocA_Oxidoreductases"/>
</dbReference>
<evidence type="ECO:0000259" key="1">
    <source>
        <dbReference type="Pfam" id="PF01408"/>
    </source>
</evidence>
<dbReference type="SUPFAM" id="SSF51735">
    <property type="entry name" value="NAD(P)-binding Rossmann-fold domains"/>
    <property type="match status" value="1"/>
</dbReference>
<gene>
    <name evidence="3" type="ORF">NDI79_10685</name>
</gene>
<dbReference type="EMBL" id="JAMQOQ010000002">
    <property type="protein sequence ID" value="MDS0294639.1"/>
    <property type="molecule type" value="Genomic_DNA"/>
</dbReference>
<sequence length="367" mass="40202">MTSGTQTRVGIVGLGNIGHYHADRLLEIGANLGGGLDIQPDARNRFTEKYGVATYEEKEEMFEEVDAVIITTPNRFHEEYAVAALEAGLHVLLEKPLAHSLESAERIAAAAEDADGVCMVGFNNRFGNPVRILKSYQAEGRFGEVQHIEANYVRRRGIPGRGSWFTSKDVAGGGSVIDIGVHAIDLSLYFLDYPTVEEVSAVTRADFGNRDDYAFVEMWGEDIGPEGFDVDDSATAFIRCADGRTVSLEVAWASNRPTNDEFYVLGTEAGARYDRASHDLTFYESGVGGNNHLTDTDVETEANDTHKSEQKLFLEAVRTEEHPGMNTVAEGLQVQRVIDAIYRSSETGRAVQLAEVDSPVENSSPEN</sequence>